<evidence type="ECO:0000259" key="5">
    <source>
        <dbReference type="Pfam" id="PF13458"/>
    </source>
</evidence>
<evidence type="ECO:0000256" key="2">
    <source>
        <dbReference type="ARBA" id="ARBA00022729"/>
    </source>
</evidence>
<dbReference type="Gene3D" id="3.40.50.2300">
    <property type="match status" value="2"/>
</dbReference>
<evidence type="ECO:0000313" key="6">
    <source>
        <dbReference type="EMBL" id="MEN2988427.1"/>
    </source>
</evidence>
<dbReference type="InterPro" id="IPR028081">
    <property type="entry name" value="Leu-bd"/>
</dbReference>
<evidence type="ECO:0000256" key="3">
    <source>
        <dbReference type="ARBA" id="ARBA00022970"/>
    </source>
</evidence>
<dbReference type="InterPro" id="IPR051010">
    <property type="entry name" value="BCAA_transport"/>
</dbReference>
<keyword evidence="3" id="KW-0029">Amino-acid transport</keyword>
<proteinExistence type="inferred from homology"/>
<gene>
    <name evidence="6" type="ORF">WG926_08945</name>
</gene>
<dbReference type="CDD" id="cd06327">
    <property type="entry name" value="PBP1_SBP-like"/>
    <property type="match status" value="1"/>
</dbReference>
<protein>
    <submittedName>
        <fullName evidence="6">ABC transporter substrate-binding protein</fullName>
    </submittedName>
</protein>
<reference evidence="6 7" key="1">
    <citation type="submission" date="2024-03" db="EMBL/GenBank/DDBJ databases">
        <title>High-quality draft genome sequencing of Tistrella sp. BH-R2-4.</title>
        <authorList>
            <person name="Dong C."/>
        </authorList>
    </citation>
    <scope>NUCLEOTIDE SEQUENCE [LARGE SCALE GENOMIC DNA]</scope>
    <source>
        <strain evidence="6 7">BH-R2-4</strain>
    </source>
</reference>
<feature type="domain" description="Leucine-binding protein" evidence="5">
    <location>
        <begin position="32"/>
        <end position="369"/>
    </location>
</feature>
<dbReference type="EMBL" id="JBBKTW010000003">
    <property type="protein sequence ID" value="MEN2988427.1"/>
    <property type="molecule type" value="Genomic_DNA"/>
</dbReference>
<evidence type="ECO:0000256" key="1">
    <source>
        <dbReference type="ARBA" id="ARBA00010062"/>
    </source>
</evidence>
<evidence type="ECO:0000256" key="4">
    <source>
        <dbReference type="SAM" id="SignalP"/>
    </source>
</evidence>
<sequence length="406" mass="43102">MTLKFTLAAVTAAVVAAFSAGAAQAEISDNVVRIGVLNDQSGIYTDLSGPGGVAAAQMAVEDFGGSVAGAKIEVVSADHQNKPDIGSNIANEWFDRDGVDAIFDVPTSSVALAVQNIAKEKGKILIDHGAATSDLTGKACSPTGIHWTYDTYALANGTGGALVQQGAKKWFFLTADYAFGHALERDTMNAVKAAGGEVVGSVRHPFPNTDFSSFLLQAQGSGAEVIGVANAGGDTVNTIKQASEFGITQGGQRLAGLLLFLTDVHSLGLQVSQGLVLTTGFYWDLNDETRAWSKRFAERNNGRMPTMVQAGIYSSVMHYLKAIEATKSDEGKAVVAQMKQTPVNDFFAKGGTIREDGRMVHDMYLMQIKSPDESKAPYDYYKLLATIPGDQAFRPLSESECPLVKK</sequence>
<dbReference type="SUPFAM" id="SSF53822">
    <property type="entry name" value="Periplasmic binding protein-like I"/>
    <property type="match status" value="1"/>
</dbReference>
<evidence type="ECO:0000313" key="7">
    <source>
        <dbReference type="Proteomes" id="UP001413721"/>
    </source>
</evidence>
<dbReference type="InterPro" id="IPR028082">
    <property type="entry name" value="Peripla_BP_I"/>
</dbReference>
<feature type="chain" id="PRO_5047103653" evidence="4">
    <location>
        <begin position="26"/>
        <end position="406"/>
    </location>
</feature>
<dbReference type="Pfam" id="PF13458">
    <property type="entry name" value="Peripla_BP_6"/>
    <property type="match status" value="1"/>
</dbReference>
<keyword evidence="3" id="KW-0813">Transport</keyword>
<feature type="signal peptide" evidence="4">
    <location>
        <begin position="1"/>
        <end position="25"/>
    </location>
</feature>
<dbReference type="RefSeq" id="WP_345934733.1">
    <property type="nucleotide sequence ID" value="NZ_JBBKTV010000008.1"/>
</dbReference>
<dbReference type="Proteomes" id="UP001413721">
    <property type="component" value="Unassembled WGS sequence"/>
</dbReference>
<keyword evidence="2 4" id="KW-0732">Signal</keyword>
<organism evidence="6 7">
    <name type="scientific">Tistrella arctica</name>
    <dbReference type="NCBI Taxonomy" id="3133430"/>
    <lineage>
        <taxon>Bacteria</taxon>
        <taxon>Pseudomonadati</taxon>
        <taxon>Pseudomonadota</taxon>
        <taxon>Alphaproteobacteria</taxon>
        <taxon>Geminicoccales</taxon>
        <taxon>Geminicoccaceae</taxon>
        <taxon>Tistrella</taxon>
    </lineage>
</organism>
<name>A0ABU9YI57_9PROT</name>
<comment type="caution">
    <text evidence="6">The sequence shown here is derived from an EMBL/GenBank/DDBJ whole genome shotgun (WGS) entry which is preliminary data.</text>
</comment>
<keyword evidence="7" id="KW-1185">Reference proteome</keyword>
<accession>A0ABU9YI57</accession>
<comment type="similarity">
    <text evidence="1">Belongs to the leucine-binding protein family.</text>
</comment>
<dbReference type="PANTHER" id="PTHR30483">
    <property type="entry name" value="LEUCINE-SPECIFIC-BINDING PROTEIN"/>
    <property type="match status" value="1"/>
</dbReference>
<dbReference type="PANTHER" id="PTHR30483:SF6">
    <property type="entry name" value="PERIPLASMIC BINDING PROTEIN OF ABC TRANSPORTER FOR NATURAL AMINO ACIDS"/>
    <property type="match status" value="1"/>
</dbReference>